<organism evidence="1 2">
    <name type="scientific">Staphylococcus equorum</name>
    <dbReference type="NCBI Taxonomy" id="246432"/>
    <lineage>
        <taxon>Bacteria</taxon>
        <taxon>Bacillati</taxon>
        <taxon>Bacillota</taxon>
        <taxon>Bacilli</taxon>
        <taxon>Bacillales</taxon>
        <taxon>Staphylococcaceae</taxon>
        <taxon>Staphylococcus</taxon>
    </lineage>
</organism>
<dbReference type="EMBL" id="JAMBPX010000011">
    <property type="protein sequence ID" value="MDG0860392.1"/>
    <property type="molecule type" value="Genomic_DNA"/>
</dbReference>
<dbReference type="Proteomes" id="UP001152302">
    <property type="component" value="Unassembled WGS sequence"/>
</dbReference>
<accession>A0A9X4LBH0</accession>
<protein>
    <submittedName>
        <fullName evidence="1">Uncharacterized protein</fullName>
    </submittedName>
</protein>
<name>A0A9X4LBH0_9STAP</name>
<evidence type="ECO:0000313" key="1">
    <source>
        <dbReference type="EMBL" id="MDG0860392.1"/>
    </source>
</evidence>
<proteinExistence type="predicted"/>
<dbReference type="AlphaFoldDB" id="A0A9X4LBH0"/>
<dbReference type="RefSeq" id="WP_277595911.1">
    <property type="nucleotide sequence ID" value="NZ_JAMBPX010000011.1"/>
</dbReference>
<comment type="caution">
    <text evidence="1">The sequence shown here is derived from an EMBL/GenBank/DDBJ whole genome shotgun (WGS) entry which is preliminary data.</text>
</comment>
<reference evidence="1" key="1">
    <citation type="submission" date="2022-05" db="EMBL/GenBank/DDBJ databases">
        <title>Comparative genomics of Staphylococcus equorum isolates.</title>
        <authorList>
            <person name="Luelf R.H."/>
        </authorList>
    </citation>
    <scope>NUCLEOTIDE SEQUENCE</scope>
    <source>
        <strain evidence="1">TMW 2.2343</strain>
    </source>
</reference>
<gene>
    <name evidence="1" type="ORF">M4L21_13745</name>
</gene>
<sequence>MKKPNKLKIIDGTLEINELDQKDYETNFETIYSEFVQNVPRLSLKEIDGDLRITINTNTIHALLLYSEDE</sequence>
<evidence type="ECO:0000313" key="2">
    <source>
        <dbReference type="Proteomes" id="UP001152302"/>
    </source>
</evidence>